<dbReference type="InterPro" id="IPR008902">
    <property type="entry name" value="Rhamnosid_concanavalin"/>
</dbReference>
<sequence>MLKIKEIRIEDLKEGIVTDNPTPAFSYMLESDGQGVTVQQSQIKVFLQENLVWDSGVHVEGETLNIRYAGQPLLPFTAYRVYVWVKDSKDDIAEGEAIFETGRLGEKWNADWITDSGYYFFVFSPKPMVFRKTFQLAGNIKNIKLYSTALGVYSLELNGKRVERDYFSPGYTSYHEQMQYQTYDVTDLLEKENTLIATVAGGWAVGDYSMMHTNKIYANRQALLMEIRMTYVDGTVQVIGTDSSWEVSNKGNWRYADFYNGEIYDARIDIHQIPYKQADVIQPKHRPKLIANYGSPVRRQEKLVPVKQWKCQSGGTIYDFGQNFAGIISAKIKGTSGQKITFKHAEICMNGDLYTKPLRWAKARVVYTCKEGLQEYTPRFTYMGFRYVRVEGIAEDNLELSAYALYSDMETTGDFTCSNEDINRLQKNIAWSGKSNFVDIPTDCPQRDERMGWTGDIAVFASTACFNFRMKRFLDKWLLDVVAEQGENGGIPDVVPPGKYGKPRTTACWADACVMVPWASYLAYGDKELLARQYDSMKKHIQGALILANKGSGGEAPERYIWRAGFHYGDWCAPGENKKQWKEKAPWVATAFLANSCGLMSKIAHELGHETDAAYYRELTDAISDAYMKVHTDGNGKLHQEFQTGYVLPLYFGIGTEEEASRMANRLAGLVEKADHHLETGFCGTPYLLFALSDYGHLDKAYKLLLQDTCPSWLYEVKAGATTVWERWDAVRPDGTVNQSNNMVSFNHYAYGAVGDWLYRRVAGIEMIKPAYREFKIQPMPGGNLTWAKARLQTSYGEIASAWHITDRFFIEVKVPVNTSCRLILPDGTERMLGSGEYSFSCEWK</sequence>
<evidence type="ECO:0000259" key="5">
    <source>
        <dbReference type="Pfam" id="PF08531"/>
    </source>
</evidence>
<evidence type="ECO:0000259" key="4">
    <source>
        <dbReference type="Pfam" id="PF05592"/>
    </source>
</evidence>
<dbReference type="InterPro" id="IPR008928">
    <property type="entry name" value="6-hairpin_glycosidase_sf"/>
</dbReference>
<evidence type="ECO:0000256" key="1">
    <source>
        <dbReference type="ARBA" id="ARBA00001445"/>
    </source>
</evidence>
<dbReference type="InterPro" id="IPR013737">
    <property type="entry name" value="Bac_rhamnosid_N"/>
</dbReference>
<dbReference type="InterPro" id="IPR016007">
    <property type="entry name" value="Alpha_rhamnosid"/>
</dbReference>
<dbReference type="Pfam" id="PF05592">
    <property type="entry name" value="Bac_rhamnosid"/>
    <property type="match status" value="1"/>
</dbReference>
<dbReference type="PANTHER" id="PTHR33307">
    <property type="entry name" value="ALPHA-RHAMNOSIDASE (EUROFUNG)"/>
    <property type="match status" value="1"/>
</dbReference>
<dbReference type="Gene3D" id="2.60.40.10">
    <property type="entry name" value="Immunoglobulins"/>
    <property type="match status" value="1"/>
</dbReference>
<dbReference type="Gene3D" id="2.60.420.10">
    <property type="entry name" value="Maltose phosphorylase, domain 3"/>
    <property type="match status" value="1"/>
</dbReference>
<comment type="catalytic activity">
    <reaction evidence="1">
        <text>Hydrolysis of terminal non-reducing alpha-L-rhamnose residues in alpha-L-rhamnosides.</text>
        <dbReference type="EC" id="3.2.1.40"/>
    </reaction>
</comment>
<dbReference type="EMBL" id="FNPI01000018">
    <property type="protein sequence ID" value="SDZ57555.1"/>
    <property type="molecule type" value="Genomic_DNA"/>
</dbReference>
<dbReference type="EC" id="3.2.1.40" evidence="2"/>
<dbReference type="Pfam" id="PF08531">
    <property type="entry name" value="Bac_rhamnosid_N"/>
    <property type="match status" value="1"/>
</dbReference>
<reference evidence="9" key="1">
    <citation type="submission" date="2016-10" db="EMBL/GenBank/DDBJ databases">
        <authorList>
            <person name="Varghese N."/>
            <person name="Submissions S."/>
        </authorList>
    </citation>
    <scope>NUCLEOTIDE SEQUENCE [LARGE SCALE GENOMIC DNA]</scope>
    <source>
        <strain evidence="9">SP</strain>
    </source>
</reference>
<dbReference type="SUPFAM" id="SSF48208">
    <property type="entry name" value="Six-hairpin glycosidases"/>
    <property type="match status" value="1"/>
</dbReference>
<dbReference type="Pfam" id="PF17389">
    <property type="entry name" value="Bac_rhamnosid6H"/>
    <property type="match status" value="1"/>
</dbReference>
<evidence type="ECO:0000256" key="2">
    <source>
        <dbReference type="ARBA" id="ARBA00012652"/>
    </source>
</evidence>
<dbReference type="OrthoDB" id="9761045at2"/>
<dbReference type="STRING" id="1503961.SAMN05421736_11882"/>
<dbReference type="Proteomes" id="UP000198935">
    <property type="component" value="Unassembled WGS sequence"/>
</dbReference>
<dbReference type="GO" id="GO:0030596">
    <property type="term" value="F:alpha-L-rhamnosidase activity"/>
    <property type="evidence" value="ECO:0007669"/>
    <property type="project" value="UniProtKB-EC"/>
</dbReference>
<name>A0A1H3U6Y0_9BACI</name>
<dbReference type="GO" id="GO:0005975">
    <property type="term" value="P:carbohydrate metabolic process"/>
    <property type="evidence" value="ECO:0007669"/>
    <property type="project" value="InterPro"/>
</dbReference>
<feature type="domain" description="Alpha-L-rhamnosidase six-hairpin glycosidase" evidence="6">
    <location>
        <begin position="411"/>
        <end position="762"/>
    </location>
</feature>
<evidence type="ECO:0000256" key="3">
    <source>
        <dbReference type="ARBA" id="ARBA00022801"/>
    </source>
</evidence>
<dbReference type="PANTHER" id="PTHR33307:SF6">
    <property type="entry name" value="ALPHA-RHAMNOSIDASE (EUROFUNG)-RELATED"/>
    <property type="match status" value="1"/>
</dbReference>
<accession>A0A1H3U6Y0</accession>
<keyword evidence="9" id="KW-1185">Reference proteome</keyword>
<dbReference type="Pfam" id="PF17390">
    <property type="entry name" value="Bac_rhamnosid_C"/>
    <property type="match status" value="1"/>
</dbReference>
<dbReference type="InterPro" id="IPR035398">
    <property type="entry name" value="Bac_rhamnosid_C"/>
</dbReference>
<evidence type="ECO:0000313" key="8">
    <source>
        <dbReference type="EMBL" id="SDZ57555.1"/>
    </source>
</evidence>
<dbReference type="Gene3D" id="1.50.10.10">
    <property type="match status" value="1"/>
</dbReference>
<evidence type="ECO:0000313" key="9">
    <source>
        <dbReference type="Proteomes" id="UP000198935"/>
    </source>
</evidence>
<evidence type="ECO:0000259" key="7">
    <source>
        <dbReference type="Pfam" id="PF17390"/>
    </source>
</evidence>
<dbReference type="AlphaFoldDB" id="A0A1H3U6Y0"/>
<dbReference type="PIRSF" id="PIRSF010631">
    <property type="entry name" value="A-rhamnsds"/>
    <property type="match status" value="1"/>
</dbReference>
<organism evidence="8 9">
    <name type="scientific">Evansella caseinilytica</name>
    <dbReference type="NCBI Taxonomy" id="1503961"/>
    <lineage>
        <taxon>Bacteria</taxon>
        <taxon>Bacillati</taxon>
        <taxon>Bacillota</taxon>
        <taxon>Bacilli</taxon>
        <taxon>Bacillales</taxon>
        <taxon>Bacillaceae</taxon>
        <taxon>Evansella</taxon>
    </lineage>
</organism>
<gene>
    <name evidence="8" type="ORF">SAMN05421736_11882</name>
</gene>
<dbReference type="InterPro" id="IPR035396">
    <property type="entry name" value="Bac_rhamnosid6H"/>
</dbReference>
<dbReference type="Pfam" id="PF25788">
    <property type="entry name" value="Ig_Rha78A_N"/>
    <property type="match status" value="1"/>
</dbReference>
<keyword evidence="3" id="KW-0378">Hydrolase</keyword>
<feature type="domain" description="Alpha-L-rhamnosidase C-terminal" evidence="7">
    <location>
        <begin position="764"/>
        <end position="834"/>
    </location>
</feature>
<dbReference type="InterPro" id="IPR012341">
    <property type="entry name" value="6hp_glycosidase-like_sf"/>
</dbReference>
<proteinExistence type="predicted"/>
<protein>
    <recommendedName>
        <fullName evidence="2">alpha-L-rhamnosidase</fullName>
        <ecNumber evidence="2">3.2.1.40</ecNumber>
    </recommendedName>
</protein>
<dbReference type="Gene3D" id="2.60.120.260">
    <property type="entry name" value="Galactose-binding domain-like"/>
    <property type="match status" value="2"/>
</dbReference>
<dbReference type="InterPro" id="IPR013783">
    <property type="entry name" value="Ig-like_fold"/>
</dbReference>
<evidence type="ECO:0000259" key="6">
    <source>
        <dbReference type="Pfam" id="PF17389"/>
    </source>
</evidence>
<feature type="domain" description="Bacterial alpha-L-rhamnosidase N-terminal" evidence="5">
    <location>
        <begin position="139"/>
        <end position="272"/>
    </location>
</feature>
<feature type="domain" description="Alpha-L-rhamnosidase concanavalin-like" evidence="4">
    <location>
        <begin position="311"/>
        <end position="396"/>
    </location>
</feature>